<dbReference type="EMBL" id="CP046171">
    <property type="protein sequence ID" value="QIS01697.1"/>
    <property type="molecule type" value="Genomic_DNA"/>
</dbReference>
<proteinExistence type="predicted"/>
<organism evidence="1 2">
    <name type="scientific">Nocardia brasiliensis</name>
    <dbReference type="NCBI Taxonomy" id="37326"/>
    <lineage>
        <taxon>Bacteria</taxon>
        <taxon>Bacillati</taxon>
        <taxon>Actinomycetota</taxon>
        <taxon>Actinomycetes</taxon>
        <taxon>Mycobacteriales</taxon>
        <taxon>Nocardiaceae</taxon>
        <taxon>Nocardia</taxon>
    </lineage>
</organism>
<dbReference type="Pfam" id="PF19818">
    <property type="entry name" value="DUF6301"/>
    <property type="match status" value="1"/>
</dbReference>
<dbReference type="Proteomes" id="UP000501705">
    <property type="component" value="Chromosome"/>
</dbReference>
<protein>
    <submittedName>
        <fullName evidence="1">Uncharacterized protein</fullName>
    </submittedName>
</protein>
<dbReference type="InterPro" id="IPR046268">
    <property type="entry name" value="DUF6301"/>
</dbReference>
<dbReference type="AlphaFoldDB" id="A0A6G9XLA9"/>
<evidence type="ECO:0000313" key="1">
    <source>
        <dbReference type="EMBL" id="QIS01697.1"/>
    </source>
</evidence>
<accession>A0A6G9XLA9</accession>
<name>A0A6G9XLA9_NOCBR</name>
<sequence length="163" mass="17857">MAEWRALTDEEIVELATRLRSLQWSWRLDDAGTVAAEFGWEVVLAEPNWVMLDVGLGVDTGRFVGWEGQADYITVQVTGGARDQSPERAQTRDAFARMAAALTAAFGEPTTRKPGKSAEVRWAGAETTVMLQFSGVVVELSLVTNAKQALRDQAVELEEQGTN</sequence>
<gene>
    <name evidence="1" type="ORF">F5X71_04670</name>
</gene>
<dbReference type="RefSeq" id="WP_167460818.1">
    <property type="nucleotide sequence ID" value="NZ_CP046171.1"/>
</dbReference>
<evidence type="ECO:0000313" key="2">
    <source>
        <dbReference type="Proteomes" id="UP000501705"/>
    </source>
</evidence>
<reference evidence="1 2" key="1">
    <citation type="journal article" date="2019" name="ACS Chem. Biol.">
        <title>Identification and Mobilization of a Cryptic Antibiotic Biosynthesis Gene Locus from a Human-Pathogenic Nocardia Isolate.</title>
        <authorList>
            <person name="Herisse M."/>
            <person name="Ishida K."/>
            <person name="Porter J.L."/>
            <person name="Howden B."/>
            <person name="Hertweck C."/>
            <person name="Stinear T.P."/>
            <person name="Pidot S.J."/>
        </authorList>
    </citation>
    <scope>NUCLEOTIDE SEQUENCE [LARGE SCALE GENOMIC DNA]</scope>
    <source>
        <strain evidence="1 2">AUSMDU00024985</strain>
    </source>
</reference>